<accession>A0A382HHP0</accession>
<name>A0A382HHP0_9ZZZZ</name>
<feature type="non-terminal residue" evidence="1">
    <location>
        <position position="33"/>
    </location>
</feature>
<proteinExistence type="predicted"/>
<dbReference type="AlphaFoldDB" id="A0A382HHP0"/>
<dbReference type="EMBL" id="UINC01061359">
    <property type="protein sequence ID" value="SVB86854.1"/>
    <property type="molecule type" value="Genomic_DNA"/>
</dbReference>
<gene>
    <name evidence="1" type="ORF">METZ01_LOCUS239708</name>
</gene>
<protein>
    <submittedName>
        <fullName evidence="1">Uncharacterized protein</fullName>
    </submittedName>
</protein>
<sequence length="33" mass="3825">MMTHNINTLNLPDLFGKINQLSVGFEPMFRDVM</sequence>
<reference evidence="1" key="1">
    <citation type="submission" date="2018-05" db="EMBL/GenBank/DDBJ databases">
        <authorList>
            <person name="Lanie J.A."/>
            <person name="Ng W.-L."/>
            <person name="Kazmierczak K.M."/>
            <person name="Andrzejewski T.M."/>
            <person name="Davidsen T.M."/>
            <person name="Wayne K.J."/>
            <person name="Tettelin H."/>
            <person name="Glass J.I."/>
            <person name="Rusch D."/>
            <person name="Podicherti R."/>
            <person name="Tsui H.-C.T."/>
            <person name="Winkler M.E."/>
        </authorList>
    </citation>
    <scope>NUCLEOTIDE SEQUENCE</scope>
</reference>
<evidence type="ECO:0000313" key="1">
    <source>
        <dbReference type="EMBL" id="SVB86854.1"/>
    </source>
</evidence>
<organism evidence="1">
    <name type="scientific">marine metagenome</name>
    <dbReference type="NCBI Taxonomy" id="408172"/>
    <lineage>
        <taxon>unclassified sequences</taxon>
        <taxon>metagenomes</taxon>
        <taxon>ecological metagenomes</taxon>
    </lineage>
</organism>